<protein>
    <submittedName>
        <fullName evidence="2">ORF2a' protein</fullName>
    </submittedName>
</protein>
<reference evidence="3 5" key="2">
    <citation type="submission" date="2015-10" db="EMBL/GenBank/DDBJ databases">
        <title>Zoonotic potential of simian arteriviruses.</title>
        <authorList>
            <person name="Bailey A.L."/>
        </authorList>
    </citation>
    <scope>NUCLEOTIDE SEQUENCE [LARGE SCALE GENOMIC DNA]</scope>
    <source>
        <strain evidence="3">BZ12033</strain>
    </source>
</reference>
<accession>A0A0Y0BBM4</accession>
<evidence type="ECO:0000256" key="1">
    <source>
        <dbReference type="SAM" id="Phobius"/>
    </source>
</evidence>
<evidence type="ECO:0000313" key="2">
    <source>
        <dbReference type="EMBL" id="AMB20711.1"/>
    </source>
</evidence>
<evidence type="ECO:0000313" key="4">
    <source>
        <dbReference type="Proteomes" id="UP000122426"/>
    </source>
</evidence>
<feature type="transmembrane region" description="Helical" evidence="1">
    <location>
        <begin position="188"/>
        <end position="209"/>
    </location>
</feature>
<keyword evidence="1" id="KW-1133">Transmembrane helix</keyword>
<keyword evidence="1" id="KW-0812">Transmembrane</keyword>
<dbReference type="Pfam" id="PF02340">
    <property type="entry name" value="PRRSV_Env"/>
    <property type="match status" value="1"/>
</dbReference>
<gene>
    <name evidence="2" type="primary">ORF2a'</name>
</gene>
<reference evidence="2 4" key="1">
    <citation type="submission" date="2015-08" db="EMBL/GenBank/DDBJ databases">
        <title>The plasma RNA virome of African gren monkeys.</title>
        <authorList>
            <person name="Bailey A.L."/>
            <person name="Lauck M."/>
            <person name="Ghai R."/>
            <person name="Nelson C.W."/>
            <person name="Heimbruch K."/>
            <person name="Hughes A.L."/>
            <person name="Goldberg T.L."/>
            <person name="Jasinska A.J."/>
            <person name="Freimer N.B."/>
            <person name="Apetrei C."/>
            <person name="O'Connor D.H."/>
            <person name="Vervet Research Consortium T.I."/>
        </authorList>
    </citation>
    <scope>NUCLEOTIDE SEQUENCE [LARGE SCALE GENOMIC DNA]</scope>
    <source>
        <strain evidence="2">KKCBV-1</strain>
    </source>
</reference>
<name>A0A0Y0BBM4_9NIDO</name>
<sequence>MGLTVIVLLLSASSSEAILSRFFNFWTPFVSYTQGNGQTIHNAYYKLIQYCSHPLVPGAKHPFGIIGRTAFEQAYKQWTDSIYHRMTSLQLHHRFGTKQAIYWSTWTIHPECERYRDLTPQIEAPLPNLMSLLRLYATKEAQICRDVAGMLAHFDESAVAKFNVTDNVIKITPKAHPLPWHPVYMSDLYHASVFSTLFAPVVLTLILLIRHPRVFAFFFR</sequence>
<dbReference type="KEGG" id="vg:26793703"/>
<organism evidence="2 4">
    <name type="scientific">Kafue kinda chacma baboon virus</name>
    <dbReference type="NCBI Taxonomy" id="1823757"/>
    <lineage>
        <taxon>Viruses</taxon>
        <taxon>Riboviria</taxon>
        <taxon>Orthornavirae</taxon>
        <taxon>Pisuviricota</taxon>
        <taxon>Pisoniviricetes</taxon>
        <taxon>Nidovirales</taxon>
        <taxon>Arnidovirineae</taxon>
        <taxon>Arteriviridae</taxon>
        <taxon>Simarterivirinae</taxon>
        <taxon>Thetaarterivirus</taxon>
        <taxon>Kaftartevirus</taxon>
        <taxon>Thetaarterivirus kafuba</taxon>
    </lineage>
</organism>
<evidence type="ECO:0000313" key="3">
    <source>
        <dbReference type="EMBL" id="AMV49334.1"/>
    </source>
</evidence>
<dbReference type="Proteomes" id="UP000122426">
    <property type="component" value="Segment"/>
</dbReference>
<dbReference type="GeneID" id="26793703"/>
<dbReference type="EMBL" id="KT447550">
    <property type="protein sequence ID" value="AMB20711.1"/>
    <property type="molecule type" value="Genomic_RNA"/>
</dbReference>
<dbReference type="OrthoDB" id="10472at10239"/>
<dbReference type="Proteomes" id="UP000141067">
    <property type="component" value="Genome"/>
</dbReference>
<dbReference type="RefSeq" id="YP_009221996.1">
    <property type="nucleotide sequence ID" value="NC_029053.1"/>
</dbReference>
<dbReference type="EMBL" id="KT895940">
    <property type="protein sequence ID" value="AMV49334.1"/>
    <property type="molecule type" value="Genomic_RNA"/>
</dbReference>
<keyword evidence="1" id="KW-0472">Membrane</keyword>
<evidence type="ECO:0000313" key="5">
    <source>
        <dbReference type="Proteomes" id="UP000141067"/>
    </source>
</evidence>
<keyword evidence="4" id="KW-1185">Reference proteome</keyword>
<proteinExistence type="predicted"/>
<dbReference type="InterPro" id="IPR003434">
    <property type="entry name" value="Arteri_GP2a"/>
</dbReference>